<dbReference type="Gene3D" id="3.30.9.10">
    <property type="entry name" value="D-Amino Acid Oxidase, subunit A, domain 2"/>
    <property type="match status" value="1"/>
</dbReference>
<comment type="cofactor">
    <cofactor evidence="1 7">
        <name>FAD</name>
        <dbReference type="ChEBI" id="CHEBI:57692"/>
    </cofactor>
</comment>
<dbReference type="InterPro" id="IPR031656">
    <property type="entry name" value="DAO_C"/>
</dbReference>
<evidence type="ECO:0000259" key="9">
    <source>
        <dbReference type="Pfam" id="PF01266"/>
    </source>
</evidence>
<proteinExistence type="inferred from homology"/>
<dbReference type="Pfam" id="PF01266">
    <property type="entry name" value="DAO"/>
    <property type="match status" value="1"/>
</dbReference>
<dbReference type="PROSITE" id="PS00978">
    <property type="entry name" value="FAD_G3PDH_2"/>
    <property type="match status" value="1"/>
</dbReference>
<feature type="compositionally biased region" description="Low complexity" evidence="8">
    <location>
        <begin position="424"/>
        <end position="433"/>
    </location>
</feature>
<dbReference type="Gene3D" id="1.10.8.870">
    <property type="entry name" value="Alpha-glycerophosphate oxidase, cap domain"/>
    <property type="match status" value="1"/>
</dbReference>
<evidence type="ECO:0000256" key="5">
    <source>
        <dbReference type="ARBA" id="ARBA00022827"/>
    </source>
</evidence>
<feature type="domain" description="FAD dependent oxidoreductase" evidence="9">
    <location>
        <begin position="58"/>
        <end position="460"/>
    </location>
</feature>
<feature type="domain" description="Alpha-glycerophosphate oxidase C-terminal" evidence="10">
    <location>
        <begin position="484"/>
        <end position="608"/>
    </location>
</feature>
<dbReference type="Proteomes" id="UP001589700">
    <property type="component" value="Unassembled WGS sequence"/>
</dbReference>
<feature type="compositionally biased region" description="Basic and acidic residues" evidence="8">
    <location>
        <begin position="249"/>
        <end position="260"/>
    </location>
</feature>
<dbReference type="InterPro" id="IPR006076">
    <property type="entry name" value="FAD-dep_OxRdtase"/>
</dbReference>
<dbReference type="PROSITE" id="PS00977">
    <property type="entry name" value="FAD_G3PDH_1"/>
    <property type="match status" value="1"/>
</dbReference>
<keyword evidence="3 7" id="KW-0285">Flavoprotein</keyword>
<dbReference type="EMBL" id="JBHMDY010000006">
    <property type="protein sequence ID" value="MFB9260438.1"/>
    <property type="molecule type" value="Genomic_DNA"/>
</dbReference>
<dbReference type="InterPro" id="IPR000447">
    <property type="entry name" value="G3P_DH_FAD-dep"/>
</dbReference>
<dbReference type="InterPro" id="IPR036188">
    <property type="entry name" value="FAD/NAD-bd_sf"/>
</dbReference>
<reference evidence="11 12" key="1">
    <citation type="submission" date="2024-09" db="EMBL/GenBank/DDBJ databases">
        <authorList>
            <person name="Sun Q."/>
            <person name="Mori K."/>
        </authorList>
    </citation>
    <scope>NUCLEOTIDE SEQUENCE [LARGE SCALE GENOMIC DNA]</scope>
    <source>
        <strain evidence="11 12">CCM 7659</strain>
    </source>
</reference>
<comment type="catalytic activity">
    <reaction evidence="7">
        <text>a quinone + sn-glycerol 3-phosphate = dihydroxyacetone phosphate + a quinol</text>
        <dbReference type="Rhea" id="RHEA:18977"/>
        <dbReference type="ChEBI" id="CHEBI:24646"/>
        <dbReference type="ChEBI" id="CHEBI:57597"/>
        <dbReference type="ChEBI" id="CHEBI:57642"/>
        <dbReference type="ChEBI" id="CHEBI:132124"/>
        <dbReference type="EC" id="1.1.5.3"/>
    </reaction>
</comment>
<dbReference type="PANTHER" id="PTHR11985">
    <property type="entry name" value="GLYCEROL-3-PHOSPHATE DEHYDROGENASE"/>
    <property type="match status" value="1"/>
</dbReference>
<feature type="region of interest" description="Disordered" evidence="8">
    <location>
        <begin position="490"/>
        <end position="524"/>
    </location>
</feature>
<dbReference type="RefSeq" id="WP_380023671.1">
    <property type="nucleotide sequence ID" value="NZ_JBHMDY010000006.1"/>
</dbReference>
<comment type="caution">
    <text evidence="11">The sequence shown here is derived from an EMBL/GenBank/DDBJ whole genome shotgun (WGS) entry which is preliminary data.</text>
</comment>
<evidence type="ECO:0000256" key="8">
    <source>
        <dbReference type="SAM" id="MobiDB-lite"/>
    </source>
</evidence>
<comment type="similarity">
    <text evidence="2 7">Belongs to the FAD-dependent glycerol-3-phosphate dehydrogenase family.</text>
</comment>
<keyword evidence="12" id="KW-1185">Reference proteome</keyword>
<gene>
    <name evidence="11" type="ORF">ACFFVD_11555</name>
</gene>
<dbReference type="EC" id="1.1.5.3" evidence="7"/>
<accession>A0ABV5JRS4</accession>
<evidence type="ECO:0000256" key="2">
    <source>
        <dbReference type="ARBA" id="ARBA00007330"/>
    </source>
</evidence>
<evidence type="ECO:0000256" key="1">
    <source>
        <dbReference type="ARBA" id="ARBA00001974"/>
    </source>
</evidence>
<protein>
    <recommendedName>
        <fullName evidence="7">Glycerol-3-phosphate dehydrogenase</fullName>
        <ecNumber evidence="7">1.1.5.3</ecNumber>
    </recommendedName>
</protein>
<dbReference type="Gene3D" id="3.50.50.60">
    <property type="entry name" value="FAD/NAD(P)-binding domain"/>
    <property type="match status" value="2"/>
</dbReference>
<dbReference type="PRINTS" id="PR01001">
    <property type="entry name" value="FADG3PDH"/>
</dbReference>
<evidence type="ECO:0000256" key="7">
    <source>
        <dbReference type="RuleBase" id="RU361217"/>
    </source>
</evidence>
<keyword evidence="6 7" id="KW-0560">Oxidoreductase</keyword>
<dbReference type="Pfam" id="PF16901">
    <property type="entry name" value="DAO_C"/>
    <property type="match status" value="1"/>
</dbReference>
<keyword evidence="4" id="KW-0319">Glycerol metabolism</keyword>
<feature type="region of interest" description="Disordered" evidence="8">
    <location>
        <begin position="244"/>
        <end position="290"/>
    </location>
</feature>
<sequence length="610" mass="62721">MTTARHATTPAAAPSTAPTSTAAPATGTPAAPSTALSADRRARELAELRARGEDSPVDLVVIGGGITGTGIALDAASRGLDVVLLEAHDLAFGTSRWSSKLAHGGLRYLATGNVGIARRSAVERGILLEHTAPHLVRPLAQVVPVYRDTPPLGAVLPGLGFVAGTVLSRLAGTGADRLPGARIVGPRGVASYVPGVRRDGLRFGHVNWDCALVDDARLVTAVARTAAGHGAKIITRARVVEASGTQVTVRDEGQEQKQQSDDDDNTTASTTHTGPVTRAGISGDSPRSHDPREFTLAARAVISATGVWAGETTPGVRVRPSRGTHLVIDAAALGNPVGALTVAVPGETNRFCFALPAGFGRLHVGLTDVDAPGPVPDVPESSDEEIDFLLDVVNRALDTALTRDDVLGTYAGLRPLVDFGGTDGSDSSGGSSSETADLSREHALLTSDNGLITITGGKLTEYRLMAEQAVDLVVERTGLAASPCRTADLPLVGAPGHPGEPGRSLGSGRPPVGSARESQAPHGSLPASLVERYGQEAATVVAVSRLERPLDPVAPGLDVTRAEFSYAVTHEGALTVDDVLDRRSRVGLVPADRAAAESAAQEAIALLSTS</sequence>
<evidence type="ECO:0000256" key="3">
    <source>
        <dbReference type="ARBA" id="ARBA00022630"/>
    </source>
</evidence>
<evidence type="ECO:0000259" key="10">
    <source>
        <dbReference type="Pfam" id="PF16901"/>
    </source>
</evidence>
<dbReference type="SUPFAM" id="SSF51905">
    <property type="entry name" value="FAD/NAD(P)-binding domain"/>
    <property type="match status" value="1"/>
</dbReference>
<evidence type="ECO:0000256" key="6">
    <source>
        <dbReference type="ARBA" id="ARBA00023002"/>
    </source>
</evidence>
<evidence type="ECO:0000313" key="11">
    <source>
        <dbReference type="EMBL" id="MFB9260438.1"/>
    </source>
</evidence>
<evidence type="ECO:0000256" key="4">
    <source>
        <dbReference type="ARBA" id="ARBA00022798"/>
    </source>
</evidence>
<feature type="region of interest" description="Disordered" evidence="8">
    <location>
        <begin position="1"/>
        <end position="37"/>
    </location>
</feature>
<dbReference type="InterPro" id="IPR038299">
    <property type="entry name" value="DAO_C_sf"/>
</dbReference>
<organism evidence="11 12">
    <name type="scientific">Dietzia aerolata</name>
    <dbReference type="NCBI Taxonomy" id="595984"/>
    <lineage>
        <taxon>Bacteria</taxon>
        <taxon>Bacillati</taxon>
        <taxon>Actinomycetota</taxon>
        <taxon>Actinomycetes</taxon>
        <taxon>Mycobacteriales</taxon>
        <taxon>Dietziaceae</taxon>
        <taxon>Dietzia</taxon>
    </lineage>
</organism>
<keyword evidence="5" id="KW-0274">FAD</keyword>
<feature type="region of interest" description="Disordered" evidence="8">
    <location>
        <begin position="419"/>
        <end position="438"/>
    </location>
</feature>
<evidence type="ECO:0000313" key="12">
    <source>
        <dbReference type="Proteomes" id="UP001589700"/>
    </source>
</evidence>
<dbReference type="PANTHER" id="PTHR11985:SF35">
    <property type="entry name" value="ANAEROBIC GLYCEROL-3-PHOSPHATE DEHYDROGENASE SUBUNIT A"/>
    <property type="match status" value="1"/>
</dbReference>
<dbReference type="GO" id="GO:0016491">
    <property type="term" value="F:oxidoreductase activity"/>
    <property type="evidence" value="ECO:0007669"/>
    <property type="project" value="UniProtKB-KW"/>
</dbReference>
<name>A0ABV5JRS4_9ACTN</name>